<name>A0A173LUF4_9MICO</name>
<dbReference type="GO" id="GO:0005737">
    <property type="term" value="C:cytoplasm"/>
    <property type="evidence" value="ECO:0007669"/>
    <property type="project" value="TreeGrafter"/>
</dbReference>
<dbReference type="SMART" id="SM01230">
    <property type="entry name" value="Gln-synt_C"/>
    <property type="match status" value="1"/>
</dbReference>
<evidence type="ECO:0000256" key="1">
    <source>
        <dbReference type="ARBA" id="ARBA00009897"/>
    </source>
</evidence>
<dbReference type="GO" id="GO:0004356">
    <property type="term" value="F:glutamine synthetase activity"/>
    <property type="evidence" value="ECO:0007669"/>
    <property type="project" value="UniProtKB-EC"/>
</dbReference>
<dbReference type="OrthoDB" id="9807095at2"/>
<dbReference type="KEGG" id="amin:AUMI_10020"/>
<evidence type="ECO:0000313" key="7">
    <source>
        <dbReference type="EMBL" id="BAU98545.1"/>
    </source>
</evidence>
<organism evidence="7 8">
    <name type="scientific">Aurantimicrobium minutum</name>
    <dbReference type="NCBI Taxonomy" id="708131"/>
    <lineage>
        <taxon>Bacteria</taxon>
        <taxon>Bacillati</taxon>
        <taxon>Actinomycetota</taxon>
        <taxon>Actinomycetes</taxon>
        <taxon>Micrococcales</taxon>
        <taxon>Microbacteriaceae</taxon>
        <taxon>Aurantimicrobium</taxon>
    </lineage>
</organism>
<proteinExistence type="inferred from homology"/>
<protein>
    <recommendedName>
        <fullName evidence="2">glutamine synthetase</fullName>
        <ecNumber evidence="2">6.3.1.2</ecNumber>
    </recommendedName>
    <alternativeName>
        <fullName evidence="3">Glutamine synthetase I beta</fullName>
    </alternativeName>
</protein>
<evidence type="ECO:0000256" key="5">
    <source>
        <dbReference type="RuleBase" id="RU000384"/>
    </source>
</evidence>
<dbReference type="GeneID" id="80451185"/>
<dbReference type="GO" id="GO:0006542">
    <property type="term" value="P:glutamine biosynthetic process"/>
    <property type="evidence" value="ECO:0007669"/>
    <property type="project" value="InterPro"/>
</dbReference>
<dbReference type="Pfam" id="PF00120">
    <property type="entry name" value="Gln-synt_C"/>
    <property type="match status" value="1"/>
</dbReference>
<feature type="domain" description="GS catalytic" evidence="6">
    <location>
        <begin position="115"/>
        <end position="450"/>
    </location>
</feature>
<evidence type="ECO:0000256" key="2">
    <source>
        <dbReference type="ARBA" id="ARBA00012937"/>
    </source>
</evidence>
<dbReference type="GO" id="GO:0016020">
    <property type="term" value="C:membrane"/>
    <property type="evidence" value="ECO:0007669"/>
    <property type="project" value="TreeGrafter"/>
</dbReference>
<dbReference type="RefSeq" id="WP_096379964.1">
    <property type="nucleotide sequence ID" value="NZ_AP017457.1"/>
</dbReference>
<evidence type="ECO:0000256" key="4">
    <source>
        <dbReference type="PROSITE-ProRule" id="PRU01331"/>
    </source>
</evidence>
<evidence type="ECO:0000256" key="3">
    <source>
        <dbReference type="ARBA" id="ARBA00033230"/>
    </source>
</evidence>
<dbReference type="PROSITE" id="PS51987">
    <property type="entry name" value="GS_CATALYTIC"/>
    <property type="match status" value="1"/>
</dbReference>
<evidence type="ECO:0000313" key="8">
    <source>
        <dbReference type="Proteomes" id="UP000243847"/>
    </source>
</evidence>
<dbReference type="PANTHER" id="PTHR43407">
    <property type="entry name" value="GLUTAMINE SYNTHETASE"/>
    <property type="match status" value="1"/>
</dbReference>
<reference evidence="7 8" key="1">
    <citation type="journal article" date="2016" name="Genome Announc.">
        <title>Complete Genome Sequence of Aurantimicrobium minutum Type Strain KNCT, a Planktonic Ultramicrobacterium Isolated from River Water.</title>
        <authorList>
            <person name="Nakai R."/>
            <person name="Fujisawa T."/>
            <person name="Nakamura Y."/>
            <person name="Nishide H."/>
            <person name="Uchiyama I."/>
            <person name="Baba T."/>
            <person name="Toyoda A."/>
            <person name="Fujiyama A."/>
            <person name="Naganuma T."/>
            <person name="Niki H."/>
        </authorList>
    </citation>
    <scope>NUCLEOTIDE SEQUENCE [LARGE SCALE GENOMIC DNA]</scope>
    <source>
        <strain evidence="7 8">KNC</strain>
    </source>
</reference>
<dbReference type="Gene3D" id="3.30.590.10">
    <property type="entry name" value="Glutamine synthetase/guanido kinase, catalytic domain"/>
    <property type="match status" value="1"/>
</dbReference>
<dbReference type="EMBL" id="AP017457">
    <property type="protein sequence ID" value="BAU98545.1"/>
    <property type="molecule type" value="Genomic_DNA"/>
</dbReference>
<dbReference type="Gene3D" id="3.10.20.70">
    <property type="entry name" value="Glutamine synthetase, N-terminal domain"/>
    <property type="match status" value="1"/>
</dbReference>
<dbReference type="InterPro" id="IPR036651">
    <property type="entry name" value="Gln_synt_N_sf"/>
</dbReference>
<dbReference type="InterPro" id="IPR014746">
    <property type="entry name" value="Gln_synth/guanido_kin_cat_dom"/>
</dbReference>
<dbReference type="Proteomes" id="UP000243847">
    <property type="component" value="Chromosome sequence1"/>
</dbReference>
<dbReference type="AlphaFoldDB" id="A0A173LUF4"/>
<comment type="similarity">
    <text evidence="1 4 5">Belongs to the glutamine synthetase family.</text>
</comment>
<sequence>MVNDLTKLRDDLGERGIDVLRVMYSDVLGIPRSKDILVSQLDKACHNGPAFSQGVWTTTTGGEFHEANGIANDGLQDFFTQIVPSTISPLAWEPGVAYVIGDAFNPDGKPNMMSPRSVLQKVIESYQALGLHPVVGPELEFYISTKDENGNFQRSLSQTGRVYMTGTLVDPDGDFLHLMRMLDSLNIGAFAGNHEFSPSQYEVNLWHSEALDAADRTFFFKSAVKDIIAKRGKHATFLGKPWSDEGGSGFHLHFSVTDADGINKMHDGRGNLSPAAKMLIAGIVKHANALTAFTNPTINSFKRLGPDTLAPYRSNWGYDNRSCMVRVPPERGQGTRLEIRVGDGAANPYLVIAAILAAGLDGIVNEMECPPDAVGMAYDNEDAEILPESFTQSLDALEVDDALRNQLSQELVNVFMVLKRDEIARYEAAVEDPATREVTDWEITEYAEAY</sequence>
<dbReference type="PANTHER" id="PTHR43407:SF1">
    <property type="entry name" value="LENGSIN"/>
    <property type="match status" value="1"/>
</dbReference>
<evidence type="ECO:0000259" key="6">
    <source>
        <dbReference type="PROSITE" id="PS51987"/>
    </source>
</evidence>
<dbReference type="SUPFAM" id="SSF55931">
    <property type="entry name" value="Glutamine synthetase/guanido kinase"/>
    <property type="match status" value="1"/>
</dbReference>
<dbReference type="SUPFAM" id="SSF54368">
    <property type="entry name" value="Glutamine synthetase, N-terminal domain"/>
    <property type="match status" value="1"/>
</dbReference>
<accession>A0A173LUF4</accession>
<dbReference type="EC" id="6.3.1.2" evidence="2"/>
<dbReference type="InterPro" id="IPR008146">
    <property type="entry name" value="Gln_synth_cat_dom"/>
</dbReference>
<gene>
    <name evidence="7" type="ORF">AUMI_10020</name>
</gene>